<comment type="similarity">
    <text evidence="1">Belongs to the Rpn/YhgA-like nuclease family.</text>
</comment>
<proteinExistence type="inferred from homology"/>
<protein>
    <submittedName>
        <fullName evidence="3">Transposase, YhgA-like</fullName>
    </submittedName>
</protein>
<dbReference type="GO" id="GO:1990238">
    <property type="term" value="F:double-stranded DNA endonuclease activity"/>
    <property type="evidence" value="ECO:0007669"/>
    <property type="project" value="TreeGrafter"/>
</dbReference>
<name>A0A376J1T0_9GAMM</name>
<dbReference type="GO" id="GO:0006310">
    <property type="term" value="P:DNA recombination"/>
    <property type="evidence" value="ECO:0007669"/>
    <property type="project" value="TreeGrafter"/>
</dbReference>
<dbReference type="NCBIfam" id="TIGR01784">
    <property type="entry name" value="T_den_put_tspse"/>
    <property type="match status" value="1"/>
</dbReference>
<evidence type="ECO:0000313" key="4">
    <source>
        <dbReference type="Proteomes" id="UP000255248"/>
    </source>
</evidence>
<gene>
    <name evidence="3" type="ORF">NCTC12121_03549</name>
</gene>
<dbReference type="PANTHER" id="PTHR34611">
    <property type="match status" value="1"/>
</dbReference>
<evidence type="ECO:0000313" key="3">
    <source>
        <dbReference type="EMBL" id="STE53264.1"/>
    </source>
</evidence>
<dbReference type="OrthoDB" id="6532193at2"/>
<reference evidence="3 4" key="1">
    <citation type="submission" date="2018-06" db="EMBL/GenBank/DDBJ databases">
        <authorList>
            <consortium name="Pathogen Informatics"/>
            <person name="Doyle S."/>
        </authorList>
    </citation>
    <scope>NUCLEOTIDE SEQUENCE [LARGE SCALE GENOMIC DNA]</scope>
    <source>
        <strain evidence="3 4">NCTC12121</strain>
    </source>
</reference>
<evidence type="ECO:0000259" key="2">
    <source>
        <dbReference type="Pfam" id="PF04754"/>
    </source>
</evidence>
<accession>A0A376J1T0</accession>
<organism evidence="3 4">
    <name type="scientific">Edwardsiella hoshinae</name>
    <dbReference type="NCBI Taxonomy" id="93378"/>
    <lineage>
        <taxon>Bacteria</taxon>
        <taxon>Pseudomonadati</taxon>
        <taxon>Pseudomonadota</taxon>
        <taxon>Gammaproteobacteria</taxon>
        <taxon>Enterobacterales</taxon>
        <taxon>Hafniaceae</taxon>
        <taxon>Edwardsiella</taxon>
    </lineage>
</organism>
<dbReference type="Pfam" id="PF04754">
    <property type="entry name" value="Transposase_31"/>
    <property type="match status" value="1"/>
</dbReference>
<dbReference type="Proteomes" id="UP000255248">
    <property type="component" value="Unassembled WGS sequence"/>
</dbReference>
<dbReference type="InterPro" id="IPR006842">
    <property type="entry name" value="Transposase_31"/>
</dbReference>
<dbReference type="PANTHER" id="PTHR34611:SF2">
    <property type="entry name" value="INACTIVE RECOMBINATION-PROMOTING NUCLEASE-LIKE PROTEIN RPNE-RELATED"/>
    <property type="match status" value="1"/>
</dbReference>
<dbReference type="InterPro" id="IPR051699">
    <property type="entry name" value="Rpn/YhgA-like_nuclease"/>
</dbReference>
<sequence length="315" mass="35700">MKKHPATPHDSVFKAFLTHPETARDFLSIHLPPALREICDLDTLQLAPGSFVEESLRPYYSDVLYTLNTQGGDGFIYTLIEHQSRPDKHMAFRLMRYAIAAMQQHLDAGHDTLPLVIPILFYQGQTSPYPYSLSWLQEFANPALARQLYCGDFPLVDITVIPDDDIMQHKRIALLELLQKHIRQRDLAELLNQVVTLLLAGYTTEKQVRSLMNYMFQVGETQNPEALLTTLASQVPQHGDTLMTIAEQLEQKGMQKGMQQGRQEGRVEGRVEGLVEGRQEAQREMARNMLAIGIDHATIMQVTGLTAAELEQVRH</sequence>
<dbReference type="EMBL" id="UFXZ01000002">
    <property type="protein sequence ID" value="STE53264.1"/>
    <property type="molecule type" value="Genomic_DNA"/>
</dbReference>
<dbReference type="RefSeq" id="WP_115314659.1">
    <property type="nucleotide sequence ID" value="NZ_CP065625.1"/>
</dbReference>
<dbReference type="InterPro" id="IPR010106">
    <property type="entry name" value="RpnA"/>
</dbReference>
<feature type="domain" description="Transposase (putative) YhgA-like" evidence="2">
    <location>
        <begin position="7"/>
        <end position="208"/>
    </location>
</feature>
<dbReference type="AlphaFoldDB" id="A0A376J1T0"/>
<evidence type="ECO:0000256" key="1">
    <source>
        <dbReference type="ARBA" id="ARBA00009787"/>
    </source>
</evidence>